<dbReference type="VEuPathDB" id="MicrosporidiaDB:A0H76_1710"/>
<proteinExistence type="predicted"/>
<gene>
    <name evidence="1" type="primary">SWP12</name>
    <name evidence="1" type="ORF">A0H76_1710</name>
</gene>
<accession>A0A1X0QGM7</accession>
<dbReference type="EMBL" id="LTAI01000377">
    <property type="protein sequence ID" value="ORD98930.1"/>
    <property type="molecule type" value="Genomic_DNA"/>
</dbReference>
<name>A0A1X0QGM7_9MICR</name>
<organism evidence="1 2">
    <name type="scientific">Hepatospora eriocheir</name>
    <dbReference type="NCBI Taxonomy" id="1081669"/>
    <lineage>
        <taxon>Eukaryota</taxon>
        <taxon>Fungi</taxon>
        <taxon>Fungi incertae sedis</taxon>
        <taxon>Microsporidia</taxon>
        <taxon>Hepatosporidae</taxon>
        <taxon>Hepatospora</taxon>
    </lineage>
</organism>
<dbReference type="Proteomes" id="UP000192501">
    <property type="component" value="Unassembled WGS sequence"/>
</dbReference>
<evidence type="ECO:0000313" key="2">
    <source>
        <dbReference type="Proteomes" id="UP000192501"/>
    </source>
</evidence>
<evidence type="ECO:0000313" key="1">
    <source>
        <dbReference type="EMBL" id="ORD98930.1"/>
    </source>
</evidence>
<protein>
    <submittedName>
        <fullName evidence="1">SWP12</fullName>
    </submittedName>
</protein>
<comment type="caution">
    <text evidence="1">The sequence shown here is derived from an EMBL/GenBank/DDBJ whole genome shotgun (WGS) entry which is preliminary data.</text>
</comment>
<dbReference type="AlphaFoldDB" id="A0A1X0QGM7"/>
<dbReference type="VEuPathDB" id="MicrosporidiaDB:HERIO_1022"/>
<sequence>MDFTKDFVNRLDKIKTSDIKFVEGYENVEKEYLKIRDYLIRLKDCLHAFKHYEHGGTTVKNIKKLFKYVQDKSRVKFLKDFDCYSRIAYLFEKRARRMTRETNKDLRNDLSGIFYDVSKSKTEFNELIKNLIKELDKLISFTYTIDGYRKANLEAIYSLDNLYHMKGYRDELIRIEHKNFDIDCRGTLKQMMIFNTTPEIPEILNKFLKEHQKHTKYIFDRIQTVI</sequence>
<reference evidence="1 2" key="1">
    <citation type="journal article" date="2017" name="Environ. Microbiol.">
        <title>Decay of the glycolytic pathway and adaptation to intranuclear parasitism within Enterocytozoonidae microsporidia.</title>
        <authorList>
            <person name="Wiredu Boakye D."/>
            <person name="Jaroenlak P."/>
            <person name="Prachumwat A."/>
            <person name="Williams T.A."/>
            <person name="Bateman K.S."/>
            <person name="Itsathitphaisarn O."/>
            <person name="Sritunyalucksana K."/>
            <person name="Paszkiewicz K.H."/>
            <person name="Moore K.A."/>
            <person name="Stentiford G.D."/>
            <person name="Williams B.A."/>
        </authorList>
    </citation>
    <scope>NUCLEOTIDE SEQUENCE [LARGE SCALE GENOMIC DNA]</scope>
    <source>
        <strain evidence="2">canceri</strain>
    </source>
</reference>